<comment type="caution">
    <text evidence="1">The sequence shown here is derived from an EMBL/GenBank/DDBJ whole genome shotgun (WGS) entry which is preliminary data.</text>
</comment>
<protein>
    <submittedName>
        <fullName evidence="1">Uncharacterized protein</fullName>
    </submittedName>
</protein>
<evidence type="ECO:0000313" key="2">
    <source>
        <dbReference type="Proteomes" id="UP001194468"/>
    </source>
</evidence>
<name>A0AAD4C086_BOLED</name>
<dbReference type="AlphaFoldDB" id="A0AAD4C086"/>
<feature type="non-terminal residue" evidence="1">
    <location>
        <position position="1"/>
    </location>
</feature>
<reference evidence="1" key="2">
    <citation type="journal article" date="2020" name="Nat. Commun.">
        <title>Large-scale genome sequencing of mycorrhizal fungi provides insights into the early evolution of symbiotic traits.</title>
        <authorList>
            <person name="Miyauchi S."/>
            <person name="Kiss E."/>
            <person name="Kuo A."/>
            <person name="Drula E."/>
            <person name="Kohler A."/>
            <person name="Sanchez-Garcia M."/>
            <person name="Morin E."/>
            <person name="Andreopoulos B."/>
            <person name="Barry K.W."/>
            <person name="Bonito G."/>
            <person name="Buee M."/>
            <person name="Carver A."/>
            <person name="Chen C."/>
            <person name="Cichocki N."/>
            <person name="Clum A."/>
            <person name="Culley D."/>
            <person name="Crous P.W."/>
            <person name="Fauchery L."/>
            <person name="Girlanda M."/>
            <person name="Hayes R.D."/>
            <person name="Keri Z."/>
            <person name="LaButti K."/>
            <person name="Lipzen A."/>
            <person name="Lombard V."/>
            <person name="Magnuson J."/>
            <person name="Maillard F."/>
            <person name="Murat C."/>
            <person name="Nolan M."/>
            <person name="Ohm R.A."/>
            <person name="Pangilinan J."/>
            <person name="Pereira M.F."/>
            <person name="Perotto S."/>
            <person name="Peter M."/>
            <person name="Pfister S."/>
            <person name="Riley R."/>
            <person name="Sitrit Y."/>
            <person name="Stielow J.B."/>
            <person name="Szollosi G."/>
            <person name="Zifcakova L."/>
            <person name="Stursova M."/>
            <person name="Spatafora J.W."/>
            <person name="Tedersoo L."/>
            <person name="Vaario L.M."/>
            <person name="Yamada A."/>
            <person name="Yan M."/>
            <person name="Wang P."/>
            <person name="Xu J."/>
            <person name="Bruns T."/>
            <person name="Baldrian P."/>
            <person name="Vilgalys R."/>
            <person name="Dunand C."/>
            <person name="Henrissat B."/>
            <person name="Grigoriev I.V."/>
            <person name="Hibbett D."/>
            <person name="Nagy L.G."/>
            <person name="Martin F.M."/>
        </authorList>
    </citation>
    <scope>NUCLEOTIDE SEQUENCE</scope>
    <source>
        <strain evidence="1">BED1</strain>
    </source>
</reference>
<sequence>MSNCSGGSIKEKVSYEIRLHLSEVQAPFPSGQTRCCAIMMAYITRDPPVIHCTSTRRYQREHQMADEDEQRAVVLASHCPLVSFGQGWGVTGSD</sequence>
<accession>A0AAD4C086</accession>
<dbReference type="Proteomes" id="UP001194468">
    <property type="component" value="Unassembled WGS sequence"/>
</dbReference>
<keyword evidence="2" id="KW-1185">Reference proteome</keyword>
<evidence type="ECO:0000313" key="1">
    <source>
        <dbReference type="EMBL" id="KAF8444694.1"/>
    </source>
</evidence>
<proteinExistence type="predicted"/>
<reference evidence="1" key="1">
    <citation type="submission" date="2019-10" db="EMBL/GenBank/DDBJ databases">
        <authorList>
            <consortium name="DOE Joint Genome Institute"/>
            <person name="Kuo A."/>
            <person name="Miyauchi S."/>
            <person name="Kiss E."/>
            <person name="Drula E."/>
            <person name="Kohler A."/>
            <person name="Sanchez-Garcia M."/>
            <person name="Andreopoulos B."/>
            <person name="Barry K.W."/>
            <person name="Bonito G."/>
            <person name="Buee M."/>
            <person name="Carver A."/>
            <person name="Chen C."/>
            <person name="Cichocki N."/>
            <person name="Clum A."/>
            <person name="Culley D."/>
            <person name="Crous P.W."/>
            <person name="Fauchery L."/>
            <person name="Girlanda M."/>
            <person name="Hayes R."/>
            <person name="Keri Z."/>
            <person name="LaButti K."/>
            <person name="Lipzen A."/>
            <person name="Lombard V."/>
            <person name="Magnuson J."/>
            <person name="Maillard F."/>
            <person name="Morin E."/>
            <person name="Murat C."/>
            <person name="Nolan M."/>
            <person name="Ohm R."/>
            <person name="Pangilinan J."/>
            <person name="Pereira M."/>
            <person name="Perotto S."/>
            <person name="Peter M."/>
            <person name="Riley R."/>
            <person name="Sitrit Y."/>
            <person name="Stielow B."/>
            <person name="Szollosi G."/>
            <person name="Zifcakova L."/>
            <person name="Stursova M."/>
            <person name="Spatafora J.W."/>
            <person name="Tedersoo L."/>
            <person name="Vaario L.-M."/>
            <person name="Yamada A."/>
            <person name="Yan M."/>
            <person name="Wang P."/>
            <person name="Xu J."/>
            <person name="Bruns T."/>
            <person name="Baldrian P."/>
            <person name="Vilgalys R."/>
            <person name="Henrissat B."/>
            <person name="Grigoriev I.V."/>
            <person name="Hibbett D."/>
            <person name="Nagy L.G."/>
            <person name="Martin F.M."/>
        </authorList>
    </citation>
    <scope>NUCLEOTIDE SEQUENCE</scope>
    <source>
        <strain evidence="1">BED1</strain>
    </source>
</reference>
<gene>
    <name evidence="1" type="ORF">L210DRAFT_939709</name>
</gene>
<organism evidence="1 2">
    <name type="scientific">Boletus edulis BED1</name>
    <dbReference type="NCBI Taxonomy" id="1328754"/>
    <lineage>
        <taxon>Eukaryota</taxon>
        <taxon>Fungi</taxon>
        <taxon>Dikarya</taxon>
        <taxon>Basidiomycota</taxon>
        <taxon>Agaricomycotina</taxon>
        <taxon>Agaricomycetes</taxon>
        <taxon>Agaricomycetidae</taxon>
        <taxon>Boletales</taxon>
        <taxon>Boletineae</taxon>
        <taxon>Boletaceae</taxon>
        <taxon>Boletoideae</taxon>
        <taxon>Boletus</taxon>
    </lineage>
</organism>
<dbReference type="EMBL" id="WHUW01000006">
    <property type="protein sequence ID" value="KAF8444694.1"/>
    <property type="molecule type" value="Genomic_DNA"/>
</dbReference>